<organism evidence="1">
    <name type="scientific">marine sediment metagenome</name>
    <dbReference type="NCBI Taxonomy" id="412755"/>
    <lineage>
        <taxon>unclassified sequences</taxon>
        <taxon>metagenomes</taxon>
        <taxon>ecological metagenomes</taxon>
    </lineage>
</organism>
<proteinExistence type="predicted"/>
<gene>
    <name evidence="1" type="ORF">LCGC14_1621640</name>
</gene>
<name>A0A0F9L5B1_9ZZZZ</name>
<sequence>MIALYIAGYSFDAIAKALGRARTNVAGVIHDPRAQKAIEFARKRTFTTIMTAVDDQMVVLGAKAIDNIAETINTPIRDSEGKVAVGTKAKVHQDNISFELLGRIGFGRGSQKEDAGGLRLSPETEKKLVAGIKLATKAENDYKQAKDVDFEVVEGSDNGTQAEADTDSS</sequence>
<reference evidence="1" key="1">
    <citation type="journal article" date="2015" name="Nature">
        <title>Complex archaea that bridge the gap between prokaryotes and eukaryotes.</title>
        <authorList>
            <person name="Spang A."/>
            <person name="Saw J.H."/>
            <person name="Jorgensen S.L."/>
            <person name="Zaremba-Niedzwiedzka K."/>
            <person name="Martijn J."/>
            <person name="Lind A.E."/>
            <person name="van Eijk R."/>
            <person name="Schleper C."/>
            <person name="Guy L."/>
            <person name="Ettema T.J."/>
        </authorList>
    </citation>
    <scope>NUCLEOTIDE SEQUENCE</scope>
</reference>
<evidence type="ECO:0000313" key="1">
    <source>
        <dbReference type="EMBL" id="KKM22800.1"/>
    </source>
</evidence>
<accession>A0A0F9L5B1</accession>
<protein>
    <submittedName>
        <fullName evidence="1">Uncharacterized protein</fullName>
    </submittedName>
</protein>
<comment type="caution">
    <text evidence="1">The sequence shown here is derived from an EMBL/GenBank/DDBJ whole genome shotgun (WGS) entry which is preliminary data.</text>
</comment>
<dbReference type="AlphaFoldDB" id="A0A0F9L5B1"/>
<dbReference type="EMBL" id="LAZR01013258">
    <property type="protein sequence ID" value="KKM22800.1"/>
    <property type="molecule type" value="Genomic_DNA"/>
</dbReference>